<sequence>MDQQAQALYLAAGLLVVVAALAMLVFITLRTKRRADEPEPPPAVGRQQAGAAGAARGGRGRGVGRLQAGVRRRRAAAAAAAAAVQAQPPSDAGSSDGDNDEEAGVDAAGGRRAHAREARRDGREAERAARSARDAKREAYDERRQAKDAEREAREAAEEAAAAEREAARQAADDAEAAKWMGQISLDEAGDAGADAAANGPGMLQAFVNYIVESKTVALEDLAAEFGLRPQEAIERVRALEAEGRLTGVMDDRGKFIYISREEMAAVAEFITRRGRVAIAELAAQSAQLIDLNLRIAPAPAAGGSERQLLLDDLAGDAPAVAVEG</sequence>
<feature type="region of interest" description="Disordered" evidence="10">
    <location>
        <begin position="34"/>
        <end position="63"/>
    </location>
</feature>
<organism evidence="12 13">
    <name type="scientific">Elliptochloris bilobata</name>
    <dbReference type="NCBI Taxonomy" id="381761"/>
    <lineage>
        <taxon>Eukaryota</taxon>
        <taxon>Viridiplantae</taxon>
        <taxon>Chlorophyta</taxon>
        <taxon>core chlorophytes</taxon>
        <taxon>Trebouxiophyceae</taxon>
        <taxon>Trebouxiophyceae incertae sedis</taxon>
        <taxon>Elliptochloris clade</taxon>
        <taxon>Elliptochloris</taxon>
    </lineage>
</organism>
<comment type="caution">
    <text evidence="12">The sequence shown here is derived from an EMBL/GenBank/DDBJ whole genome shotgun (WGS) entry which is preliminary data.</text>
</comment>
<dbReference type="FunFam" id="1.10.10.10:FF:000143">
    <property type="entry name" value="DDRGK domain-containing protein 1"/>
    <property type="match status" value="1"/>
</dbReference>
<dbReference type="Proteomes" id="UP001445335">
    <property type="component" value="Unassembled WGS sequence"/>
</dbReference>
<name>A0AAW1R1P2_9CHLO</name>
<comment type="similarity">
    <text evidence="2">Belongs to the DDRGK1 family.</text>
</comment>
<dbReference type="AlphaFoldDB" id="A0AAW1R1P2"/>
<gene>
    <name evidence="12" type="ORF">WJX81_005800</name>
</gene>
<proteinExistence type="inferred from homology"/>
<dbReference type="PANTHER" id="PTHR48176:SF1">
    <property type="entry name" value="DDRGK DOMAIN-CONTAINING PROTEIN 1"/>
    <property type="match status" value="1"/>
</dbReference>
<evidence type="ECO:0000256" key="2">
    <source>
        <dbReference type="ARBA" id="ARBA00009829"/>
    </source>
</evidence>
<evidence type="ECO:0000313" key="12">
    <source>
        <dbReference type="EMBL" id="KAK9827671.1"/>
    </source>
</evidence>
<keyword evidence="6" id="KW-0256">Endoplasmic reticulum</keyword>
<dbReference type="GO" id="GO:0044389">
    <property type="term" value="F:ubiquitin-like protein ligase binding"/>
    <property type="evidence" value="ECO:0007669"/>
    <property type="project" value="TreeGrafter"/>
</dbReference>
<comment type="function">
    <text evidence="9">Substrate adapter for ufmylation, the covalent attachment of the ubiquitin-like modifier UFM1 to substrate proteins.</text>
</comment>
<evidence type="ECO:0000256" key="1">
    <source>
        <dbReference type="ARBA" id="ARBA00004389"/>
    </source>
</evidence>
<evidence type="ECO:0000256" key="10">
    <source>
        <dbReference type="SAM" id="MobiDB-lite"/>
    </source>
</evidence>
<evidence type="ECO:0000256" key="7">
    <source>
        <dbReference type="ARBA" id="ARBA00022989"/>
    </source>
</evidence>
<reference evidence="12 13" key="1">
    <citation type="journal article" date="2024" name="Nat. Commun.">
        <title>Phylogenomics reveals the evolutionary origins of lichenization in chlorophyte algae.</title>
        <authorList>
            <person name="Puginier C."/>
            <person name="Libourel C."/>
            <person name="Otte J."/>
            <person name="Skaloud P."/>
            <person name="Haon M."/>
            <person name="Grisel S."/>
            <person name="Petersen M."/>
            <person name="Berrin J.G."/>
            <person name="Delaux P.M."/>
            <person name="Dal Grande F."/>
            <person name="Keller J."/>
        </authorList>
    </citation>
    <scope>NUCLEOTIDE SEQUENCE [LARGE SCALE GENOMIC DNA]</scope>
    <source>
        <strain evidence="12 13">SAG 245.80</strain>
    </source>
</reference>
<evidence type="ECO:0000256" key="4">
    <source>
        <dbReference type="ARBA" id="ARBA00022692"/>
    </source>
</evidence>
<keyword evidence="13" id="KW-1185">Reference proteome</keyword>
<keyword evidence="5" id="KW-0833">Ubl conjugation pathway</keyword>
<evidence type="ECO:0000256" key="11">
    <source>
        <dbReference type="SAM" id="Phobius"/>
    </source>
</evidence>
<feature type="transmembrane region" description="Helical" evidence="11">
    <location>
        <begin position="6"/>
        <end position="29"/>
    </location>
</feature>
<comment type="subcellular location">
    <subcellularLocation>
        <location evidence="1">Endoplasmic reticulum membrane</location>
        <topology evidence="1">Single-pass membrane protein</topology>
    </subcellularLocation>
</comment>
<dbReference type="EMBL" id="JALJOU010000056">
    <property type="protein sequence ID" value="KAK9827671.1"/>
    <property type="molecule type" value="Genomic_DNA"/>
</dbReference>
<evidence type="ECO:0000313" key="13">
    <source>
        <dbReference type="Proteomes" id="UP001445335"/>
    </source>
</evidence>
<evidence type="ECO:0000256" key="6">
    <source>
        <dbReference type="ARBA" id="ARBA00022824"/>
    </source>
</evidence>
<feature type="region of interest" description="Disordered" evidence="10">
    <location>
        <begin position="79"/>
        <end position="176"/>
    </location>
</feature>
<protein>
    <recommendedName>
        <fullName evidence="3">DDRGK domain-containing protein 1</fullName>
    </recommendedName>
</protein>
<evidence type="ECO:0000256" key="5">
    <source>
        <dbReference type="ARBA" id="ARBA00022786"/>
    </source>
</evidence>
<dbReference type="GO" id="GO:0005789">
    <property type="term" value="C:endoplasmic reticulum membrane"/>
    <property type="evidence" value="ECO:0007669"/>
    <property type="project" value="UniProtKB-SubCell"/>
</dbReference>
<keyword evidence="4 11" id="KW-0812">Transmembrane</keyword>
<dbReference type="InterPro" id="IPR036388">
    <property type="entry name" value="WH-like_DNA-bd_sf"/>
</dbReference>
<feature type="compositionally biased region" description="Basic and acidic residues" evidence="10">
    <location>
        <begin position="115"/>
        <end position="172"/>
    </location>
</feature>
<dbReference type="InterPro" id="IPR036390">
    <property type="entry name" value="WH_DNA-bd_sf"/>
</dbReference>
<evidence type="ECO:0000256" key="8">
    <source>
        <dbReference type="ARBA" id="ARBA00023136"/>
    </source>
</evidence>
<dbReference type="InterPro" id="IPR019153">
    <property type="entry name" value="DDRGK_dom-contain"/>
</dbReference>
<dbReference type="Pfam" id="PF09756">
    <property type="entry name" value="DDRGK"/>
    <property type="match status" value="1"/>
</dbReference>
<keyword evidence="7 11" id="KW-1133">Transmembrane helix</keyword>
<keyword evidence="8 11" id="KW-0472">Membrane</keyword>
<dbReference type="InterPro" id="IPR050899">
    <property type="entry name" value="DDRGK_domain-containing"/>
</dbReference>
<dbReference type="SUPFAM" id="SSF46785">
    <property type="entry name" value="Winged helix' DNA-binding domain"/>
    <property type="match status" value="1"/>
</dbReference>
<dbReference type="Gene3D" id="1.10.10.10">
    <property type="entry name" value="Winged helix-like DNA-binding domain superfamily/Winged helix DNA-binding domain"/>
    <property type="match status" value="1"/>
</dbReference>
<evidence type="ECO:0000256" key="9">
    <source>
        <dbReference type="ARBA" id="ARBA00023438"/>
    </source>
</evidence>
<dbReference type="PANTHER" id="PTHR48176">
    <property type="entry name" value="DDRGK DOMAIN-CONTAINING PROTEIN 1"/>
    <property type="match status" value="1"/>
</dbReference>
<evidence type="ECO:0000256" key="3">
    <source>
        <dbReference type="ARBA" id="ARBA00018218"/>
    </source>
</evidence>
<feature type="compositionally biased region" description="Low complexity" evidence="10">
    <location>
        <begin position="44"/>
        <end position="54"/>
    </location>
</feature>
<dbReference type="SMART" id="SM01128">
    <property type="entry name" value="DDRGK"/>
    <property type="match status" value="1"/>
</dbReference>
<accession>A0AAW1R1P2</accession>